<evidence type="ECO:0000313" key="1">
    <source>
        <dbReference type="EMBL" id="GAH57181.1"/>
    </source>
</evidence>
<dbReference type="EMBL" id="BARU01018497">
    <property type="protein sequence ID" value="GAH57181.1"/>
    <property type="molecule type" value="Genomic_DNA"/>
</dbReference>
<feature type="non-terminal residue" evidence="1">
    <location>
        <position position="1"/>
    </location>
</feature>
<proteinExistence type="predicted"/>
<organism evidence="1">
    <name type="scientific">marine sediment metagenome</name>
    <dbReference type="NCBI Taxonomy" id="412755"/>
    <lineage>
        <taxon>unclassified sequences</taxon>
        <taxon>metagenomes</taxon>
        <taxon>ecological metagenomes</taxon>
    </lineage>
</organism>
<comment type="caution">
    <text evidence="1">The sequence shown here is derived from an EMBL/GenBank/DDBJ whole genome shotgun (WGS) entry which is preliminary data.</text>
</comment>
<accession>X1GGZ1</accession>
<dbReference type="AlphaFoldDB" id="X1GGZ1"/>
<protein>
    <submittedName>
        <fullName evidence="1">Uncharacterized protein</fullName>
    </submittedName>
</protein>
<name>X1GGZ1_9ZZZZ</name>
<reference evidence="1" key="1">
    <citation type="journal article" date="2014" name="Front. Microbiol.">
        <title>High frequency of phylogenetically diverse reductive dehalogenase-homologous genes in deep subseafloor sedimentary metagenomes.</title>
        <authorList>
            <person name="Kawai M."/>
            <person name="Futagami T."/>
            <person name="Toyoda A."/>
            <person name="Takaki Y."/>
            <person name="Nishi S."/>
            <person name="Hori S."/>
            <person name="Arai W."/>
            <person name="Tsubouchi T."/>
            <person name="Morono Y."/>
            <person name="Uchiyama I."/>
            <person name="Ito T."/>
            <person name="Fujiyama A."/>
            <person name="Inagaki F."/>
            <person name="Takami H."/>
        </authorList>
    </citation>
    <scope>NUCLEOTIDE SEQUENCE</scope>
    <source>
        <strain evidence="1">Expedition CK06-06</strain>
    </source>
</reference>
<gene>
    <name evidence="1" type="ORF">S03H2_30571</name>
</gene>
<sequence>LELDEIIQYDSNAGGYFITHDVYEEWALQNIIEKEFTKLEDYKSFFDAIGSSLPIRRAFRGWLSEKLFDNQNEVKLLIEDSISNNEIKNFWKDEILISILLSDYSEIFFNLFENKLLEENQQLLMRIIFLLRIACKEIDEDFLKLFGLQKTEGITLKTLFTKPKGDGWDCIIDFIHQHKEKIGVQNINVVLPLLDDWNSKNKEGETTKKTSQIALYYYEEFLIVPATFHWLED</sequence>